<feature type="non-terminal residue" evidence="1">
    <location>
        <position position="1"/>
    </location>
</feature>
<accession>X1R5L8</accession>
<sequence length="97" mass="10454">ASFVIPSHKRLVVTHVSGVTYGAGPFLTDLYIEFTAGGVQGRHVQPWDVVLAKGTYTDRQATFFADPDSTVTVFSTDFSGVASIPVVDIQGYYVNVP</sequence>
<comment type="caution">
    <text evidence="1">The sequence shown here is derived from an EMBL/GenBank/DDBJ whole genome shotgun (WGS) entry which is preliminary data.</text>
</comment>
<evidence type="ECO:0000313" key="1">
    <source>
        <dbReference type="EMBL" id="GAI58425.1"/>
    </source>
</evidence>
<organism evidence="1">
    <name type="scientific">marine sediment metagenome</name>
    <dbReference type="NCBI Taxonomy" id="412755"/>
    <lineage>
        <taxon>unclassified sequences</taxon>
        <taxon>metagenomes</taxon>
        <taxon>ecological metagenomes</taxon>
    </lineage>
</organism>
<reference evidence="1" key="1">
    <citation type="journal article" date="2014" name="Front. Microbiol.">
        <title>High frequency of phylogenetically diverse reductive dehalogenase-homologous genes in deep subseafloor sedimentary metagenomes.</title>
        <authorList>
            <person name="Kawai M."/>
            <person name="Futagami T."/>
            <person name="Toyoda A."/>
            <person name="Takaki Y."/>
            <person name="Nishi S."/>
            <person name="Hori S."/>
            <person name="Arai W."/>
            <person name="Tsubouchi T."/>
            <person name="Morono Y."/>
            <person name="Uchiyama I."/>
            <person name="Ito T."/>
            <person name="Fujiyama A."/>
            <person name="Inagaki F."/>
            <person name="Takami H."/>
        </authorList>
    </citation>
    <scope>NUCLEOTIDE SEQUENCE</scope>
    <source>
        <strain evidence="1">Expedition CK06-06</strain>
    </source>
</reference>
<proteinExistence type="predicted"/>
<dbReference type="AlphaFoldDB" id="X1R5L8"/>
<gene>
    <name evidence="1" type="ORF">S06H3_53807</name>
</gene>
<protein>
    <submittedName>
        <fullName evidence="1">Uncharacterized protein</fullName>
    </submittedName>
</protein>
<name>X1R5L8_9ZZZZ</name>
<dbReference type="EMBL" id="BARV01034344">
    <property type="protein sequence ID" value="GAI58425.1"/>
    <property type="molecule type" value="Genomic_DNA"/>
</dbReference>